<evidence type="ECO:0000313" key="4">
    <source>
        <dbReference type="EMBL" id="PDX74446.1"/>
    </source>
</evidence>
<dbReference type="GO" id="GO:0071949">
    <property type="term" value="F:FAD binding"/>
    <property type="evidence" value="ECO:0007669"/>
    <property type="project" value="InterPro"/>
</dbReference>
<name>A0A2A7A5P0_9FIRM</name>
<evidence type="ECO:0000259" key="3">
    <source>
        <dbReference type="PROSITE" id="PS51387"/>
    </source>
</evidence>
<keyword evidence="1" id="KW-0285">Flavoprotein</keyword>
<dbReference type="Gene3D" id="3.30.390.50">
    <property type="entry name" value="CO dehydrogenase flavoprotein, C-terminal domain"/>
    <property type="match status" value="1"/>
</dbReference>
<gene>
    <name evidence="4" type="ORF">CGS56_15560</name>
</gene>
<dbReference type="SUPFAM" id="SSF56176">
    <property type="entry name" value="FAD-binding/transporter-associated domain-like"/>
    <property type="match status" value="1"/>
</dbReference>
<comment type="caution">
    <text evidence="4">The sequence shown here is derived from an EMBL/GenBank/DDBJ whole genome shotgun (WGS) entry which is preliminary data.</text>
</comment>
<keyword evidence="2" id="KW-0560">Oxidoreductase</keyword>
<sequence>MMTIREYKRAESLEEAWQLNQKKPNRILGGMIWLKMETINVGTAIDLSGLGLDTIEENEEGFSIGAMVTLRQLEQHPGLAAYTHGAMREAVRHIVGVQLRNLATVGGSIYSRFGFSDVLTMFLAMDCDVELYKGGILPLQEYAQRPYDRDVLVRLIVKKTPMQLYYQSVRNSQTDIPVLTCAAARMETGDYRIAIGARPLRAVRFELPAEPALAPEQLAAQFAENVKAQIVTGSNMRGSAEYRRHLAGVLTKRAVLELEQRKMQEEK</sequence>
<accession>A0A2A7A5P0</accession>
<dbReference type="SUPFAM" id="SSF55447">
    <property type="entry name" value="CO dehydrogenase flavoprotein C-terminal domain-like"/>
    <property type="match status" value="1"/>
</dbReference>
<dbReference type="SMART" id="SM01092">
    <property type="entry name" value="CO_deh_flav_C"/>
    <property type="match status" value="1"/>
</dbReference>
<dbReference type="InterPro" id="IPR036318">
    <property type="entry name" value="FAD-bd_PCMH-like_sf"/>
</dbReference>
<organism evidence="4 5">
    <name type="scientific">Faecalibacterium prausnitzii</name>
    <dbReference type="NCBI Taxonomy" id="853"/>
    <lineage>
        <taxon>Bacteria</taxon>
        <taxon>Bacillati</taxon>
        <taxon>Bacillota</taxon>
        <taxon>Clostridia</taxon>
        <taxon>Eubacteriales</taxon>
        <taxon>Oscillospiraceae</taxon>
        <taxon>Faecalibacterium</taxon>
    </lineage>
</organism>
<dbReference type="PROSITE" id="PS51387">
    <property type="entry name" value="FAD_PCMH"/>
    <property type="match status" value="1"/>
</dbReference>
<dbReference type="Gene3D" id="3.30.465.10">
    <property type="match status" value="1"/>
</dbReference>
<dbReference type="Pfam" id="PF03450">
    <property type="entry name" value="CO_deh_flav_C"/>
    <property type="match status" value="1"/>
</dbReference>
<protein>
    <submittedName>
        <fullName evidence="4">Molybdopterin dehydrogenase</fullName>
    </submittedName>
</protein>
<feature type="domain" description="FAD-binding PCMH-type" evidence="3">
    <location>
        <begin position="1"/>
        <end position="162"/>
    </location>
</feature>
<dbReference type="InterPro" id="IPR051312">
    <property type="entry name" value="Diverse_Substr_Oxidored"/>
</dbReference>
<reference evidence="4 5" key="1">
    <citation type="journal article" date="2017" name="Front. Microbiol.">
        <title>New Insights into the Diversity of the Genus Faecalibacterium.</title>
        <authorList>
            <person name="Benevides L."/>
            <person name="Burman S."/>
            <person name="Martin R."/>
            <person name="Robert V."/>
            <person name="Thomas M."/>
            <person name="Miquel S."/>
            <person name="Chain F."/>
            <person name="Sokol H."/>
            <person name="Bermudez-Humaran L.G."/>
            <person name="Morrison M."/>
            <person name="Langella P."/>
            <person name="Azevedo V.A."/>
            <person name="Chatel J.M."/>
            <person name="Soares S."/>
        </authorList>
    </citation>
    <scope>NUCLEOTIDE SEQUENCE [LARGE SCALE GENOMIC DNA]</scope>
    <source>
        <strain evidence="4 5">CNCM I 4573</strain>
    </source>
</reference>
<dbReference type="EMBL" id="NMTW01000053">
    <property type="protein sequence ID" value="PDX74446.1"/>
    <property type="molecule type" value="Genomic_DNA"/>
</dbReference>
<dbReference type="InterPro" id="IPR016166">
    <property type="entry name" value="FAD-bd_PCMH"/>
</dbReference>
<dbReference type="PANTHER" id="PTHR42659">
    <property type="entry name" value="XANTHINE DEHYDROGENASE SUBUNIT C-RELATED"/>
    <property type="match status" value="1"/>
</dbReference>
<dbReference type="Pfam" id="PF00941">
    <property type="entry name" value="FAD_binding_5"/>
    <property type="match status" value="1"/>
</dbReference>
<dbReference type="RefSeq" id="WP_097786302.1">
    <property type="nucleotide sequence ID" value="NZ_NMTW01000053.1"/>
</dbReference>
<proteinExistence type="predicted"/>
<dbReference type="GO" id="GO:0016491">
    <property type="term" value="F:oxidoreductase activity"/>
    <property type="evidence" value="ECO:0007669"/>
    <property type="project" value="UniProtKB-KW"/>
</dbReference>
<dbReference type="InterPro" id="IPR036683">
    <property type="entry name" value="CO_DH_flav_C_dom_sf"/>
</dbReference>
<dbReference type="PANTHER" id="PTHR42659:SF9">
    <property type="entry name" value="XANTHINE DEHYDROGENASE FAD-BINDING SUBUNIT XDHB-RELATED"/>
    <property type="match status" value="1"/>
</dbReference>
<dbReference type="Proteomes" id="UP000220157">
    <property type="component" value="Unassembled WGS sequence"/>
</dbReference>
<dbReference type="InterPro" id="IPR016169">
    <property type="entry name" value="FAD-bd_PCMH_sub2"/>
</dbReference>
<evidence type="ECO:0000256" key="1">
    <source>
        <dbReference type="ARBA" id="ARBA00022630"/>
    </source>
</evidence>
<evidence type="ECO:0000313" key="5">
    <source>
        <dbReference type="Proteomes" id="UP000220157"/>
    </source>
</evidence>
<dbReference type="AlphaFoldDB" id="A0A2A7A5P0"/>
<evidence type="ECO:0000256" key="2">
    <source>
        <dbReference type="ARBA" id="ARBA00023002"/>
    </source>
</evidence>
<dbReference type="InterPro" id="IPR002346">
    <property type="entry name" value="Mopterin_DH_FAD-bd"/>
</dbReference>
<dbReference type="InterPro" id="IPR005107">
    <property type="entry name" value="CO_DH_flav_C"/>
</dbReference>